<keyword evidence="4" id="KW-0929">Antimicrobial</keyword>
<keyword evidence="6 9" id="KW-0732">Signal</keyword>
<dbReference type="PANTHER" id="PTHR16877">
    <property type="entry name" value="HEPCIDIN"/>
    <property type="match status" value="1"/>
</dbReference>
<proteinExistence type="inferred from homology"/>
<keyword evidence="5" id="KW-0372">Hormone</keyword>
<dbReference type="AlphaFoldDB" id="H3BX45"/>
<evidence type="ECO:0000256" key="1">
    <source>
        <dbReference type="ARBA" id="ARBA00004613"/>
    </source>
</evidence>
<reference evidence="10" key="3">
    <citation type="submission" date="2025-09" db="UniProtKB">
        <authorList>
            <consortium name="Ensembl"/>
        </authorList>
    </citation>
    <scope>IDENTIFICATION</scope>
</reference>
<dbReference type="Pfam" id="PF06446">
    <property type="entry name" value="Hepcidin"/>
    <property type="match status" value="1"/>
</dbReference>
<dbReference type="HOGENOM" id="CLU_2468504_0_0_1"/>
<dbReference type="GO" id="GO:0005179">
    <property type="term" value="F:hormone activity"/>
    <property type="evidence" value="ECO:0007669"/>
    <property type="project" value="UniProtKB-KW"/>
</dbReference>
<dbReference type="STRING" id="99883.ENSTNIP00000000558"/>
<evidence type="ECO:0000313" key="10">
    <source>
        <dbReference type="Ensembl" id="ENSTNIP00000000558.1"/>
    </source>
</evidence>
<evidence type="ECO:0000256" key="5">
    <source>
        <dbReference type="ARBA" id="ARBA00022702"/>
    </source>
</evidence>
<evidence type="ECO:0000256" key="6">
    <source>
        <dbReference type="ARBA" id="ARBA00022729"/>
    </source>
</evidence>
<evidence type="ECO:0000256" key="4">
    <source>
        <dbReference type="ARBA" id="ARBA00022529"/>
    </source>
</evidence>
<keyword evidence="3" id="KW-0964">Secreted</keyword>
<evidence type="ECO:0000256" key="9">
    <source>
        <dbReference type="SAM" id="SignalP"/>
    </source>
</evidence>
<evidence type="ECO:0008006" key="12">
    <source>
        <dbReference type="Google" id="ProtNLM"/>
    </source>
</evidence>
<evidence type="ECO:0000256" key="7">
    <source>
        <dbReference type="ARBA" id="ARBA00023022"/>
    </source>
</evidence>
<evidence type="ECO:0000256" key="2">
    <source>
        <dbReference type="ARBA" id="ARBA00008022"/>
    </source>
</evidence>
<reference evidence="11" key="1">
    <citation type="journal article" date="2004" name="Nature">
        <title>Genome duplication in the teleost fish Tetraodon nigroviridis reveals the early vertebrate proto-karyotype.</title>
        <authorList>
            <person name="Jaillon O."/>
            <person name="Aury J.-M."/>
            <person name="Brunet F."/>
            <person name="Petit J.-L."/>
            <person name="Stange-Thomann N."/>
            <person name="Mauceli E."/>
            <person name="Bouneau L."/>
            <person name="Fischer C."/>
            <person name="Ozouf-Costaz C."/>
            <person name="Bernot A."/>
            <person name="Nicaud S."/>
            <person name="Jaffe D."/>
            <person name="Fisher S."/>
            <person name="Lutfalla G."/>
            <person name="Dossat C."/>
            <person name="Segurens B."/>
            <person name="Dasilva C."/>
            <person name="Salanoubat M."/>
            <person name="Levy M."/>
            <person name="Boudet N."/>
            <person name="Castellano S."/>
            <person name="Anthouard V."/>
            <person name="Jubin C."/>
            <person name="Castelli V."/>
            <person name="Katinka M."/>
            <person name="Vacherie B."/>
            <person name="Biemont C."/>
            <person name="Skalli Z."/>
            <person name="Cattolico L."/>
            <person name="Poulain J."/>
            <person name="De Berardinis V."/>
            <person name="Cruaud C."/>
            <person name="Duprat S."/>
            <person name="Brottier P."/>
            <person name="Coutanceau J.-P."/>
            <person name="Gouzy J."/>
            <person name="Parra G."/>
            <person name="Lardier G."/>
            <person name="Chapple C."/>
            <person name="McKernan K.J."/>
            <person name="McEwan P."/>
            <person name="Bosak S."/>
            <person name="Kellis M."/>
            <person name="Volff J.-N."/>
            <person name="Guigo R."/>
            <person name="Zody M.C."/>
            <person name="Mesirov J."/>
            <person name="Lindblad-Toh K."/>
            <person name="Birren B."/>
            <person name="Nusbaum C."/>
            <person name="Kahn D."/>
            <person name="Robinson-Rechavi M."/>
            <person name="Laudet V."/>
            <person name="Schachter V."/>
            <person name="Quetier F."/>
            <person name="Saurin W."/>
            <person name="Scarpelli C."/>
            <person name="Wincker P."/>
            <person name="Lander E.S."/>
            <person name="Weissenbach J."/>
            <person name="Roest Crollius H."/>
        </authorList>
    </citation>
    <scope>NUCLEOTIDE SEQUENCE [LARGE SCALE GENOMIC DNA]</scope>
</reference>
<dbReference type="Ensembl" id="ENSTNIT00000002861.1">
    <property type="protein sequence ID" value="ENSTNIP00000000558.1"/>
    <property type="gene ID" value="ENSTNIG00000001615.1"/>
</dbReference>
<comment type="similarity">
    <text evidence="2">Belongs to the hepcidin family.</text>
</comment>
<feature type="signal peptide" evidence="9">
    <location>
        <begin position="1"/>
        <end position="24"/>
    </location>
</feature>
<keyword evidence="7" id="KW-0044">Antibiotic</keyword>
<name>H3BX45_TETNG</name>
<dbReference type="Proteomes" id="UP000007303">
    <property type="component" value="Unassembled WGS sequence"/>
</dbReference>
<evidence type="ECO:0000256" key="8">
    <source>
        <dbReference type="ARBA" id="ARBA00023157"/>
    </source>
</evidence>
<dbReference type="GO" id="GO:0005576">
    <property type="term" value="C:extracellular region"/>
    <property type="evidence" value="ECO:0007669"/>
    <property type="project" value="UniProtKB-SubCell"/>
</dbReference>
<organism evidence="10 11">
    <name type="scientific">Tetraodon nigroviridis</name>
    <name type="common">Spotted green pufferfish</name>
    <name type="synonym">Chelonodon nigroviridis</name>
    <dbReference type="NCBI Taxonomy" id="99883"/>
    <lineage>
        <taxon>Eukaryota</taxon>
        <taxon>Metazoa</taxon>
        <taxon>Chordata</taxon>
        <taxon>Craniata</taxon>
        <taxon>Vertebrata</taxon>
        <taxon>Euteleostomi</taxon>
        <taxon>Actinopterygii</taxon>
        <taxon>Neopterygii</taxon>
        <taxon>Teleostei</taxon>
        <taxon>Neoteleostei</taxon>
        <taxon>Acanthomorphata</taxon>
        <taxon>Eupercaria</taxon>
        <taxon>Tetraodontiformes</taxon>
        <taxon>Tetradontoidea</taxon>
        <taxon>Tetraodontidae</taxon>
        <taxon>Tetraodon</taxon>
    </lineage>
</organism>
<reference evidence="10" key="2">
    <citation type="submission" date="2025-08" db="UniProtKB">
        <authorList>
            <consortium name="Ensembl"/>
        </authorList>
    </citation>
    <scope>IDENTIFICATION</scope>
</reference>
<protein>
    <recommendedName>
        <fullName evidence="12">Hepcidin</fullName>
    </recommendedName>
</protein>
<dbReference type="PANTHER" id="PTHR16877:SF0">
    <property type="entry name" value="HEPCIDIN"/>
    <property type="match status" value="1"/>
</dbReference>
<sequence length="88" mass="9602">MKTFSVAVVVAVLLAFVYLQESSAFPPNKLDDLEVPAIDDAAAAAYEEISDDSWKTPYTNRHKRSPARCRFCCGCCPGMIGCGTCCKF</sequence>
<keyword evidence="11" id="KW-1185">Reference proteome</keyword>
<comment type="subcellular location">
    <subcellularLocation>
        <location evidence="1">Secreted</location>
    </subcellularLocation>
</comment>
<evidence type="ECO:0000256" key="3">
    <source>
        <dbReference type="ARBA" id="ARBA00022525"/>
    </source>
</evidence>
<dbReference type="InParanoid" id="H3BX45"/>
<keyword evidence="8" id="KW-1015">Disulfide bond</keyword>
<feature type="chain" id="PRO_5003581605" description="Hepcidin" evidence="9">
    <location>
        <begin position="25"/>
        <end position="88"/>
    </location>
</feature>
<evidence type="ECO:0000313" key="11">
    <source>
        <dbReference type="Proteomes" id="UP000007303"/>
    </source>
</evidence>
<accession>H3BX45</accession>
<dbReference type="GO" id="GO:0006879">
    <property type="term" value="P:intracellular iron ion homeostasis"/>
    <property type="evidence" value="ECO:0007669"/>
    <property type="project" value="InterPro"/>
</dbReference>
<dbReference type="GO" id="GO:0042742">
    <property type="term" value="P:defense response to bacterium"/>
    <property type="evidence" value="ECO:0007669"/>
    <property type="project" value="UniProtKB-KW"/>
</dbReference>
<dbReference type="OMA" id="CRRCCYA"/>
<dbReference type="GeneTree" id="ENSGT00390000013999"/>
<dbReference type="InterPro" id="IPR010500">
    <property type="entry name" value="Hepcidin"/>
</dbReference>